<dbReference type="AlphaFoldDB" id="A0A4Z2HP50"/>
<evidence type="ECO:0000313" key="1">
    <source>
        <dbReference type="EMBL" id="TNN67360.1"/>
    </source>
</evidence>
<gene>
    <name evidence="1" type="ORF">EYF80_022467</name>
</gene>
<reference evidence="1 2" key="1">
    <citation type="submission" date="2019-03" db="EMBL/GenBank/DDBJ databases">
        <title>First draft genome of Liparis tanakae, snailfish: a comprehensive survey of snailfish specific genes.</title>
        <authorList>
            <person name="Kim W."/>
            <person name="Song I."/>
            <person name="Jeong J.-H."/>
            <person name="Kim D."/>
            <person name="Kim S."/>
            <person name="Ryu S."/>
            <person name="Song J.Y."/>
            <person name="Lee S.K."/>
        </authorList>
    </citation>
    <scope>NUCLEOTIDE SEQUENCE [LARGE SCALE GENOMIC DNA]</scope>
    <source>
        <tissue evidence="1">Muscle</tissue>
    </source>
</reference>
<protein>
    <submittedName>
        <fullName evidence="1">Uncharacterized protein</fullName>
    </submittedName>
</protein>
<comment type="caution">
    <text evidence="1">The sequence shown here is derived from an EMBL/GenBank/DDBJ whole genome shotgun (WGS) entry which is preliminary data.</text>
</comment>
<organism evidence="1 2">
    <name type="scientific">Liparis tanakae</name>
    <name type="common">Tanaka's snailfish</name>
    <dbReference type="NCBI Taxonomy" id="230148"/>
    <lineage>
        <taxon>Eukaryota</taxon>
        <taxon>Metazoa</taxon>
        <taxon>Chordata</taxon>
        <taxon>Craniata</taxon>
        <taxon>Vertebrata</taxon>
        <taxon>Euteleostomi</taxon>
        <taxon>Actinopterygii</taxon>
        <taxon>Neopterygii</taxon>
        <taxon>Teleostei</taxon>
        <taxon>Neoteleostei</taxon>
        <taxon>Acanthomorphata</taxon>
        <taxon>Eupercaria</taxon>
        <taxon>Perciformes</taxon>
        <taxon>Cottioidei</taxon>
        <taxon>Cottales</taxon>
        <taxon>Liparidae</taxon>
        <taxon>Liparis</taxon>
    </lineage>
</organism>
<accession>A0A4Z2HP50</accession>
<dbReference type="EMBL" id="SRLO01000205">
    <property type="protein sequence ID" value="TNN67360.1"/>
    <property type="molecule type" value="Genomic_DNA"/>
</dbReference>
<evidence type="ECO:0000313" key="2">
    <source>
        <dbReference type="Proteomes" id="UP000314294"/>
    </source>
</evidence>
<keyword evidence="2" id="KW-1185">Reference proteome</keyword>
<name>A0A4Z2HP50_9TELE</name>
<proteinExistence type="predicted"/>
<sequence>MVSRVGGAKAAARLKKIELVTRWRAGMREHKGEEMKEYRRSKHVELPDHAYCTFKLLSGGGGGKKSVSRGVTNPGCEANATTRLILPPG</sequence>
<dbReference type="Proteomes" id="UP000314294">
    <property type="component" value="Unassembled WGS sequence"/>
</dbReference>